<reference evidence="9 10" key="1">
    <citation type="submission" date="2019-08" db="EMBL/GenBank/DDBJ databases">
        <title>Identification of a novel species of the genus Boseongicola.</title>
        <authorList>
            <person name="Zhang X.-Q."/>
        </authorList>
    </citation>
    <scope>NUCLEOTIDE SEQUENCE [LARGE SCALE GENOMIC DNA]</scope>
    <source>
        <strain evidence="9 10">HY14</strain>
    </source>
</reference>
<keyword evidence="5 7" id="KW-1133">Transmembrane helix</keyword>
<evidence type="ECO:0000259" key="8">
    <source>
        <dbReference type="PROSITE" id="PS50928"/>
    </source>
</evidence>
<keyword evidence="3" id="KW-1003">Cell membrane</keyword>
<comment type="similarity">
    <text evidence="7">Belongs to the binding-protein-dependent transport system permease family.</text>
</comment>
<protein>
    <submittedName>
        <fullName evidence="9">ABC transporter permease</fullName>
    </submittedName>
</protein>
<keyword evidence="4 7" id="KW-0812">Transmembrane</keyword>
<feature type="domain" description="ABC transmembrane type-1" evidence="8">
    <location>
        <begin position="53"/>
        <end position="237"/>
    </location>
</feature>
<feature type="transmembrane region" description="Helical" evidence="7">
    <location>
        <begin position="171"/>
        <end position="194"/>
    </location>
</feature>
<feature type="transmembrane region" description="Helical" evidence="7">
    <location>
        <begin position="119"/>
        <end position="138"/>
    </location>
</feature>
<dbReference type="InterPro" id="IPR035906">
    <property type="entry name" value="MetI-like_sf"/>
</dbReference>
<evidence type="ECO:0000313" key="9">
    <source>
        <dbReference type="EMBL" id="TYB83390.1"/>
    </source>
</evidence>
<evidence type="ECO:0000256" key="1">
    <source>
        <dbReference type="ARBA" id="ARBA00004651"/>
    </source>
</evidence>
<gene>
    <name evidence="9" type="ORF">FVF75_03820</name>
</gene>
<dbReference type="InterPro" id="IPR000515">
    <property type="entry name" value="MetI-like"/>
</dbReference>
<organism evidence="9 10">
    <name type="scientific">Maritimibacter fusiformis</name>
    <dbReference type="NCBI Taxonomy" id="2603819"/>
    <lineage>
        <taxon>Bacteria</taxon>
        <taxon>Pseudomonadati</taxon>
        <taxon>Pseudomonadota</taxon>
        <taxon>Alphaproteobacteria</taxon>
        <taxon>Rhodobacterales</taxon>
        <taxon>Roseobacteraceae</taxon>
        <taxon>Maritimibacter</taxon>
    </lineage>
</organism>
<feature type="transmembrane region" description="Helical" evidence="7">
    <location>
        <begin position="214"/>
        <end position="236"/>
    </location>
</feature>
<dbReference type="GO" id="GO:0005886">
    <property type="term" value="C:plasma membrane"/>
    <property type="evidence" value="ECO:0007669"/>
    <property type="project" value="UniProtKB-SubCell"/>
</dbReference>
<keyword evidence="10" id="KW-1185">Reference proteome</keyword>
<feature type="transmembrane region" description="Helical" evidence="7">
    <location>
        <begin position="60"/>
        <end position="81"/>
    </location>
</feature>
<evidence type="ECO:0000256" key="3">
    <source>
        <dbReference type="ARBA" id="ARBA00022475"/>
    </source>
</evidence>
<dbReference type="Proteomes" id="UP000322080">
    <property type="component" value="Unassembled WGS sequence"/>
</dbReference>
<sequence>MRALTPIVASHGLLLLLWFLAAEYGGIPAFILPSPAATVQTLFSDTYAWGLNTYVTAAEIFVGYVAAVIFGILMAMIFYWFRWISILVFPVFVTLSMVPKVALGPLFVVWFSYGMGTNIFIAFVISFFPILLTTWRGLREVEPELLELVNALKASRWQVFTKILLPNSLPYIFSGMKVGSILAVAGAIVGEFIASENGLGYLMIQVQAVLDTAAMFMAVILLSILGVALYLGIVLLERLMVVQDARID</sequence>
<accession>A0A5D0RP79</accession>
<dbReference type="PANTHER" id="PTHR30151:SF20">
    <property type="entry name" value="ABC TRANSPORTER PERMEASE PROTEIN HI_0355-RELATED"/>
    <property type="match status" value="1"/>
</dbReference>
<evidence type="ECO:0000256" key="5">
    <source>
        <dbReference type="ARBA" id="ARBA00022989"/>
    </source>
</evidence>
<evidence type="ECO:0000313" key="10">
    <source>
        <dbReference type="Proteomes" id="UP000322080"/>
    </source>
</evidence>
<keyword evidence="2 7" id="KW-0813">Transport</keyword>
<dbReference type="AlphaFoldDB" id="A0A5D0RP79"/>
<evidence type="ECO:0000256" key="4">
    <source>
        <dbReference type="ARBA" id="ARBA00022692"/>
    </source>
</evidence>
<dbReference type="PROSITE" id="PS50928">
    <property type="entry name" value="ABC_TM1"/>
    <property type="match status" value="1"/>
</dbReference>
<dbReference type="GO" id="GO:0055085">
    <property type="term" value="P:transmembrane transport"/>
    <property type="evidence" value="ECO:0007669"/>
    <property type="project" value="InterPro"/>
</dbReference>
<evidence type="ECO:0000256" key="6">
    <source>
        <dbReference type="ARBA" id="ARBA00023136"/>
    </source>
</evidence>
<comment type="caution">
    <text evidence="9">The sequence shown here is derived from an EMBL/GenBank/DDBJ whole genome shotgun (WGS) entry which is preliminary data.</text>
</comment>
<evidence type="ECO:0000256" key="7">
    <source>
        <dbReference type="RuleBase" id="RU363032"/>
    </source>
</evidence>
<dbReference type="Gene3D" id="1.10.3720.10">
    <property type="entry name" value="MetI-like"/>
    <property type="match status" value="1"/>
</dbReference>
<dbReference type="Pfam" id="PF00528">
    <property type="entry name" value="BPD_transp_1"/>
    <property type="match status" value="1"/>
</dbReference>
<dbReference type="SUPFAM" id="SSF161098">
    <property type="entry name" value="MetI-like"/>
    <property type="match status" value="1"/>
</dbReference>
<evidence type="ECO:0000256" key="2">
    <source>
        <dbReference type="ARBA" id="ARBA00022448"/>
    </source>
</evidence>
<dbReference type="CDD" id="cd06261">
    <property type="entry name" value="TM_PBP2"/>
    <property type="match status" value="1"/>
</dbReference>
<name>A0A5D0RP79_9RHOB</name>
<dbReference type="PANTHER" id="PTHR30151">
    <property type="entry name" value="ALKANE SULFONATE ABC TRANSPORTER-RELATED, MEMBRANE SUBUNIT"/>
    <property type="match status" value="1"/>
</dbReference>
<proteinExistence type="inferred from homology"/>
<dbReference type="EMBL" id="VSIY01000003">
    <property type="protein sequence ID" value="TYB83390.1"/>
    <property type="molecule type" value="Genomic_DNA"/>
</dbReference>
<comment type="subcellular location">
    <subcellularLocation>
        <location evidence="1 7">Cell membrane</location>
        <topology evidence="1 7">Multi-pass membrane protein</topology>
    </subcellularLocation>
</comment>
<keyword evidence="6 7" id="KW-0472">Membrane</keyword>